<dbReference type="InterPro" id="IPR018506">
    <property type="entry name" value="Cyt_B5_heme-BS"/>
</dbReference>
<dbReference type="PROSITE" id="PS00191">
    <property type="entry name" value="CYTOCHROME_B5_1"/>
    <property type="match status" value="1"/>
</dbReference>
<dbReference type="Gene3D" id="3.10.120.10">
    <property type="entry name" value="Cytochrome b5-like heme/steroid binding domain"/>
    <property type="match status" value="1"/>
</dbReference>
<dbReference type="InterPro" id="IPR053100">
    <property type="entry name" value="Cytochrome_b5-related"/>
</dbReference>
<comment type="caution">
    <text evidence="8">The sequence shown here is derived from an EMBL/GenBank/DDBJ whole genome shotgun (WGS) entry which is preliminary data.</text>
</comment>
<feature type="domain" description="Cytochrome b5 heme-binding" evidence="7">
    <location>
        <begin position="59"/>
        <end position="114"/>
    </location>
</feature>
<evidence type="ECO:0000313" key="8">
    <source>
        <dbReference type="EMBL" id="CAB3238963.1"/>
    </source>
</evidence>
<dbReference type="Pfam" id="PF00173">
    <property type="entry name" value="Cyt-b5"/>
    <property type="match status" value="1"/>
</dbReference>
<dbReference type="FunFam" id="3.10.120.10:FF:000020">
    <property type="entry name" value="Cytochrome b5-related protein"/>
    <property type="match status" value="1"/>
</dbReference>
<feature type="transmembrane region" description="Helical" evidence="6">
    <location>
        <begin position="220"/>
        <end position="239"/>
    </location>
</feature>
<dbReference type="InterPro" id="IPR005804">
    <property type="entry name" value="FA_desaturase_dom"/>
</dbReference>
<evidence type="ECO:0000313" key="9">
    <source>
        <dbReference type="Proteomes" id="UP000494256"/>
    </source>
</evidence>
<reference evidence="8 9" key="1">
    <citation type="submission" date="2020-04" db="EMBL/GenBank/DDBJ databases">
        <authorList>
            <person name="Wallbank WR R."/>
            <person name="Pardo Diaz C."/>
            <person name="Kozak K."/>
            <person name="Martin S."/>
            <person name="Jiggins C."/>
            <person name="Moest M."/>
            <person name="Warren A I."/>
            <person name="Byers J.R.P. K."/>
            <person name="Montejo-Kovacevich G."/>
            <person name="Yen C E."/>
        </authorList>
    </citation>
    <scope>NUCLEOTIDE SEQUENCE [LARGE SCALE GENOMIC DNA]</scope>
</reference>
<dbReference type="EMBL" id="CADEBD010000308">
    <property type="protein sequence ID" value="CAB3238963.1"/>
    <property type="molecule type" value="Genomic_DNA"/>
</dbReference>
<dbReference type="PROSITE" id="PS50255">
    <property type="entry name" value="CYTOCHROME_B5_2"/>
    <property type="match status" value="1"/>
</dbReference>
<protein>
    <recommendedName>
        <fullName evidence="5">Cytochrome b5-related protein</fullName>
    </recommendedName>
</protein>
<dbReference type="InterPro" id="IPR001199">
    <property type="entry name" value="Cyt_B5-like_heme/steroid-bd"/>
</dbReference>
<evidence type="ECO:0000259" key="7">
    <source>
        <dbReference type="PROSITE" id="PS50255"/>
    </source>
</evidence>
<comment type="similarity">
    <text evidence="6">Belongs to the cytochrome b5 family.</text>
</comment>
<dbReference type="Proteomes" id="UP000494256">
    <property type="component" value="Unassembled WGS sequence"/>
</dbReference>
<feature type="transmembrane region" description="Helical" evidence="6">
    <location>
        <begin position="281"/>
        <end position="306"/>
    </location>
</feature>
<dbReference type="SUPFAM" id="SSF55856">
    <property type="entry name" value="Cytochrome b5-like heme/steroid binding domain"/>
    <property type="match status" value="1"/>
</dbReference>
<evidence type="ECO:0000256" key="4">
    <source>
        <dbReference type="ARBA" id="ARBA00055674"/>
    </source>
</evidence>
<feature type="transmembrane region" description="Helical" evidence="6">
    <location>
        <begin position="259"/>
        <end position="275"/>
    </location>
</feature>
<gene>
    <name evidence="8" type="ORF">APLA_LOCUS8426</name>
</gene>
<name>A0A8S1A3H1_ARCPL</name>
<dbReference type="PANTHER" id="PTHR16740:SF1">
    <property type="entry name" value="CYTOCHROME B5-RELATED PROTEIN-RELATED"/>
    <property type="match status" value="1"/>
</dbReference>
<sequence>MSSNSEWSEIAQRRVVAKTTHASFPQLKYPSLRDAGLKDPVQWLAGKSMDDGAEGLWRIHDKLYDLTKFIKLHPGGEEWLELTKGTDITEAFESHHLNPAAEKILTQYYIKDAKTPRNSPFTFKEDGFYKTLKKVVFEELKKIPKDGTKTTDRITDGLLISLLISSTMSCWVVNNILVKMWDFRISHVLSHHLYTNTLLDLDITELEPFLLLHPRKDKPFYAKLGPIIELFFFPFYFLISFSKRIICIFLRKGFFKKHFRWHDALGLTLPIWMWITTGTPVLQVIATWLSINCIGSFIFTSIAVSASHHHPDVIKDGDQPRSETPDWGMHQIEALLDRKDVNNNVFAVITLFGDHALHHMFPTLDHGILRHLRPIFIEICEKFQANYQVSTQFQLVLGQIKETMRTEFKTIKQRYT</sequence>
<dbReference type="SMART" id="SM01117">
    <property type="entry name" value="Cyt-b5"/>
    <property type="match status" value="1"/>
</dbReference>
<dbReference type="InterPro" id="IPR036400">
    <property type="entry name" value="Cyt_B5-like_heme/steroid_sf"/>
</dbReference>
<dbReference type="GO" id="GO:0006629">
    <property type="term" value="P:lipid metabolic process"/>
    <property type="evidence" value="ECO:0007669"/>
    <property type="project" value="InterPro"/>
</dbReference>
<dbReference type="PRINTS" id="PR00363">
    <property type="entry name" value="CYTOCHROMEB5"/>
</dbReference>
<evidence type="ECO:0000256" key="1">
    <source>
        <dbReference type="ARBA" id="ARBA00022617"/>
    </source>
</evidence>
<keyword evidence="6" id="KW-0812">Transmembrane</keyword>
<dbReference type="OrthoDB" id="10053431at2759"/>
<organism evidence="8 9">
    <name type="scientific">Arctia plantaginis</name>
    <name type="common">Wood tiger moth</name>
    <name type="synonym">Phalaena plantaginis</name>
    <dbReference type="NCBI Taxonomy" id="874455"/>
    <lineage>
        <taxon>Eukaryota</taxon>
        <taxon>Metazoa</taxon>
        <taxon>Ecdysozoa</taxon>
        <taxon>Arthropoda</taxon>
        <taxon>Hexapoda</taxon>
        <taxon>Insecta</taxon>
        <taxon>Pterygota</taxon>
        <taxon>Neoptera</taxon>
        <taxon>Endopterygota</taxon>
        <taxon>Lepidoptera</taxon>
        <taxon>Glossata</taxon>
        <taxon>Ditrysia</taxon>
        <taxon>Noctuoidea</taxon>
        <taxon>Erebidae</taxon>
        <taxon>Arctiinae</taxon>
        <taxon>Arctia</taxon>
    </lineage>
</organism>
<dbReference type="GO" id="GO:0020037">
    <property type="term" value="F:heme binding"/>
    <property type="evidence" value="ECO:0007669"/>
    <property type="project" value="UniProtKB-UniRule"/>
</dbReference>
<keyword evidence="3 6" id="KW-0408">Iron</keyword>
<dbReference type="AlphaFoldDB" id="A0A8S1A3H1"/>
<dbReference type="Pfam" id="PF00487">
    <property type="entry name" value="FA_desaturase"/>
    <property type="match status" value="1"/>
</dbReference>
<dbReference type="PANTHER" id="PTHR16740">
    <property type="entry name" value="CYTOCHROME B5-RELATED PROTEIN-RELATED"/>
    <property type="match status" value="1"/>
</dbReference>
<keyword evidence="2 6" id="KW-0479">Metal-binding</keyword>
<keyword evidence="6" id="KW-1133">Transmembrane helix</keyword>
<dbReference type="GO" id="GO:0046872">
    <property type="term" value="F:metal ion binding"/>
    <property type="evidence" value="ECO:0007669"/>
    <property type="project" value="UniProtKB-UniRule"/>
</dbReference>
<evidence type="ECO:0000256" key="3">
    <source>
        <dbReference type="ARBA" id="ARBA00023004"/>
    </source>
</evidence>
<proteinExistence type="inferred from homology"/>
<keyword evidence="1 6" id="KW-0349">Heme</keyword>
<comment type="caution">
    <text evidence="6">Lacks conserved residue(s) required for the propagation of feature annotation.</text>
</comment>
<keyword evidence="6" id="KW-0472">Membrane</keyword>
<evidence type="ECO:0000256" key="5">
    <source>
        <dbReference type="ARBA" id="ARBA00073492"/>
    </source>
</evidence>
<accession>A0A8S1A3H1</accession>
<evidence type="ECO:0000256" key="2">
    <source>
        <dbReference type="ARBA" id="ARBA00022723"/>
    </source>
</evidence>
<evidence type="ECO:0000256" key="6">
    <source>
        <dbReference type="RuleBase" id="RU362121"/>
    </source>
</evidence>
<comment type="function">
    <text evidence="4">May play a role in muscle cell metabolism.</text>
</comment>